<dbReference type="EMBL" id="JAGGLD010000001">
    <property type="protein sequence ID" value="MBP2000378.1"/>
    <property type="molecule type" value="Genomic_DNA"/>
</dbReference>
<dbReference type="InterPro" id="IPR003797">
    <property type="entry name" value="DegV"/>
</dbReference>
<evidence type="ECO:0000256" key="1">
    <source>
        <dbReference type="ARBA" id="ARBA00023121"/>
    </source>
</evidence>
<dbReference type="Pfam" id="PF02645">
    <property type="entry name" value="DegV"/>
    <property type="match status" value="1"/>
</dbReference>
<keyword evidence="1" id="KW-0446">Lipid-binding</keyword>
<reference evidence="2 3" key="1">
    <citation type="submission" date="2021-03" db="EMBL/GenBank/DDBJ databases">
        <title>Genomic Encyclopedia of Type Strains, Phase IV (KMG-IV): sequencing the most valuable type-strain genomes for metagenomic binning, comparative biology and taxonomic classification.</title>
        <authorList>
            <person name="Goeker M."/>
        </authorList>
    </citation>
    <scope>NUCLEOTIDE SEQUENCE [LARGE SCALE GENOMIC DNA]</scope>
    <source>
        <strain evidence="2 3">DSM 26806</strain>
    </source>
</reference>
<accession>A0ABS4JFA6</accession>
<sequence>MKSVAWVTDSTCTVDPIYAKENHIYIVPLRLMIGEECYRETIDITADEFYEKMKTHEKVGSSQPPIGEFLELYENLKQNYDEIIAIHCSSELSGTMNTSLQAAEMAEIEVTSIDSKAGAFPLREMIMKGVQWHKMGQSVHEIKEKIEQMAHNVAFYVIPTSMQQLHRSGRVSGTQLLVSQLLRIHLLLKFDKGKVIVEDKIRTFKKTKQRMMDHLKSDIGRIKEVCIMHANNLDEAKEIEQEISIMDPALKTEIMTFIPVVGILAGEGTVALSWIRN</sequence>
<keyword evidence="3" id="KW-1185">Reference proteome</keyword>
<dbReference type="PANTHER" id="PTHR33434:SF2">
    <property type="entry name" value="FATTY ACID-BINDING PROTEIN TM_1468"/>
    <property type="match status" value="1"/>
</dbReference>
<organism evidence="2 3">
    <name type="scientific">Paenibacillus shirakamiensis</name>
    <dbReference type="NCBI Taxonomy" id="1265935"/>
    <lineage>
        <taxon>Bacteria</taxon>
        <taxon>Bacillati</taxon>
        <taxon>Bacillota</taxon>
        <taxon>Bacilli</taxon>
        <taxon>Bacillales</taxon>
        <taxon>Paenibacillaceae</taxon>
        <taxon>Paenibacillus</taxon>
    </lineage>
</organism>
<comment type="caution">
    <text evidence="2">The sequence shown here is derived from an EMBL/GenBank/DDBJ whole genome shotgun (WGS) entry which is preliminary data.</text>
</comment>
<dbReference type="NCBIfam" id="TIGR00762">
    <property type="entry name" value="DegV"/>
    <property type="match status" value="1"/>
</dbReference>
<gene>
    <name evidence="2" type="ORF">J2Z69_001397</name>
</gene>
<protein>
    <submittedName>
        <fullName evidence="2">DegV family protein with EDD domain</fullName>
    </submittedName>
</protein>
<dbReference type="SUPFAM" id="SSF82549">
    <property type="entry name" value="DAK1/DegV-like"/>
    <property type="match status" value="1"/>
</dbReference>
<dbReference type="PROSITE" id="PS51482">
    <property type="entry name" value="DEGV"/>
    <property type="match status" value="1"/>
</dbReference>
<dbReference type="InterPro" id="IPR043168">
    <property type="entry name" value="DegV_C"/>
</dbReference>
<dbReference type="InterPro" id="IPR050270">
    <property type="entry name" value="DegV_domain_contain"/>
</dbReference>
<dbReference type="PANTHER" id="PTHR33434">
    <property type="entry name" value="DEGV DOMAIN-CONTAINING PROTEIN DR_1986-RELATED"/>
    <property type="match status" value="1"/>
</dbReference>
<name>A0ABS4JFA6_9BACL</name>
<proteinExistence type="predicted"/>
<dbReference type="Proteomes" id="UP001519288">
    <property type="component" value="Unassembled WGS sequence"/>
</dbReference>
<evidence type="ECO:0000313" key="3">
    <source>
        <dbReference type="Proteomes" id="UP001519288"/>
    </source>
</evidence>
<dbReference type="Gene3D" id="3.40.50.10170">
    <property type="match status" value="1"/>
</dbReference>
<evidence type="ECO:0000313" key="2">
    <source>
        <dbReference type="EMBL" id="MBP2000378.1"/>
    </source>
</evidence>
<dbReference type="Gene3D" id="3.30.1180.10">
    <property type="match status" value="1"/>
</dbReference>
<dbReference type="RefSeq" id="WP_209860363.1">
    <property type="nucleotide sequence ID" value="NZ_JAGGLD010000001.1"/>
</dbReference>